<dbReference type="InterPro" id="IPR013762">
    <property type="entry name" value="Integrase-like_cat_sf"/>
</dbReference>
<evidence type="ECO:0000256" key="1">
    <source>
        <dbReference type="ARBA" id="ARBA00003283"/>
    </source>
</evidence>
<organism evidence="15 16">
    <name type="scientific">Candidatus Gemmiger excrementavium</name>
    <dbReference type="NCBI Taxonomy" id="2838608"/>
    <lineage>
        <taxon>Bacteria</taxon>
        <taxon>Bacillati</taxon>
        <taxon>Bacillota</taxon>
        <taxon>Clostridia</taxon>
        <taxon>Eubacteriales</taxon>
        <taxon>Gemmiger</taxon>
    </lineage>
</organism>
<dbReference type="Proteomes" id="UP000824031">
    <property type="component" value="Unassembled WGS sequence"/>
</dbReference>
<comment type="similarity">
    <text evidence="3">Belongs to the 'phage' integrase family.</text>
</comment>
<evidence type="ECO:0000256" key="7">
    <source>
        <dbReference type="ARBA" id="ARBA00022908"/>
    </source>
</evidence>
<evidence type="ECO:0000256" key="10">
    <source>
        <dbReference type="ARBA" id="ARBA00023306"/>
    </source>
</evidence>
<feature type="domain" description="Core-binding (CB)" evidence="14">
    <location>
        <begin position="17"/>
        <end position="121"/>
    </location>
</feature>
<evidence type="ECO:0000256" key="12">
    <source>
        <dbReference type="SAM" id="MobiDB-lite"/>
    </source>
</evidence>
<keyword evidence="8 11" id="KW-0238">DNA-binding</keyword>
<evidence type="ECO:0000259" key="13">
    <source>
        <dbReference type="PROSITE" id="PS51898"/>
    </source>
</evidence>
<accession>A0A9D2F0C4</accession>
<dbReference type="GO" id="GO:0006310">
    <property type="term" value="P:DNA recombination"/>
    <property type="evidence" value="ECO:0007669"/>
    <property type="project" value="UniProtKB-KW"/>
</dbReference>
<comment type="subcellular location">
    <subcellularLocation>
        <location evidence="2">Cytoplasm</location>
    </subcellularLocation>
</comment>
<dbReference type="SUPFAM" id="SSF56349">
    <property type="entry name" value="DNA breaking-rejoining enzymes"/>
    <property type="match status" value="1"/>
</dbReference>
<dbReference type="InterPro" id="IPR004107">
    <property type="entry name" value="Integrase_SAM-like_N"/>
</dbReference>
<evidence type="ECO:0000256" key="8">
    <source>
        <dbReference type="ARBA" id="ARBA00023125"/>
    </source>
</evidence>
<dbReference type="GO" id="GO:0051301">
    <property type="term" value="P:cell division"/>
    <property type="evidence" value="ECO:0007669"/>
    <property type="project" value="UniProtKB-KW"/>
</dbReference>
<keyword evidence="5" id="KW-0132">Cell division</keyword>
<evidence type="ECO:0000256" key="11">
    <source>
        <dbReference type="PROSITE-ProRule" id="PRU01248"/>
    </source>
</evidence>
<evidence type="ECO:0000259" key="14">
    <source>
        <dbReference type="PROSITE" id="PS51900"/>
    </source>
</evidence>
<dbReference type="PANTHER" id="PTHR30349">
    <property type="entry name" value="PHAGE INTEGRASE-RELATED"/>
    <property type="match status" value="1"/>
</dbReference>
<evidence type="ECO:0000256" key="4">
    <source>
        <dbReference type="ARBA" id="ARBA00022490"/>
    </source>
</evidence>
<protein>
    <submittedName>
        <fullName evidence="15">Tyrosine recombinase XerC</fullName>
    </submittedName>
</protein>
<dbReference type="InterPro" id="IPR010998">
    <property type="entry name" value="Integrase_recombinase_N"/>
</dbReference>
<comment type="function">
    <text evidence="1">Site-specific tyrosine recombinase, which acts by catalyzing the cutting and rejoining of the recombining DNA molecules.</text>
</comment>
<evidence type="ECO:0000313" key="15">
    <source>
        <dbReference type="EMBL" id="HIZ47224.1"/>
    </source>
</evidence>
<dbReference type="PROSITE" id="PS51900">
    <property type="entry name" value="CB"/>
    <property type="match status" value="1"/>
</dbReference>
<evidence type="ECO:0000313" key="16">
    <source>
        <dbReference type="Proteomes" id="UP000824031"/>
    </source>
</evidence>
<reference evidence="15" key="2">
    <citation type="submission" date="2021-04" db="EMBL/GenBank/DDBJ databases">
        <authorList>
            <person name="Gilroy R."/>
        </authorList>
    </citation>
    <scope>NUCLEOTIDE SEQUENCE</scope>
    <source>
        <strain evidence="15">3436</strain>
    </source>
</reference>
<dbReference type="PROSITE" id="PS51898">
    <property type="entry name" value="TYR_RECOMBINASE"/>
    <property type="match status" value="1"/>
</dbReference>
<dbReference type="PANTHER" id="PTHR30349:SF77">
    <property type="entry name" value="TYROSINE RECOMBINASE XERC"/>
    <property type="match status" value="1"/>
</dbReference>
<dbReference type="GO" id="GO:0007059">
    <property type="term" value="P:chromosome segregation"/>
    <property type="evidence" value="ECO:0007669"/>
    <property type="project" value="UniProtKB-KW"/>
</dbReference>
<keyword evidence="7" id="KW-0229">DNA integration</keyword>
<evidence type="ECO:0000256" key="2">
    <source>
        <dbReference type="ARBA" id="ARBA00004496"/>
    </source>
</evidence>
<evidence type="ECO:0000256" key="9">
    <source>
        <dbReference type="ARBA" id="ARBA00023172"/>
    </source>
</evidence>
<evidence type="ECO:0000256" key="3">
    <source>
        <dbReference type="ARBA" id="ARBA00008857"/>
    </source>
</evidence>
<dbReference type="EMBL" id="DXBO01000013">
    <property type="protein sequence ID" value="HIZ47224.1"/>
    <property type="molecule type" value="Genomic_DNA"/>
</dbReference>
<name>A0A9D2F0C4_9FIRM</name>
<dbReference type="Pfam" id="PF02899">
    <property type="entry name" value="Phage_int_SAM_1"/>
    <property type="match status" value="1"/>
</dbReference>
<dbReference type="Gene3D" id="1.10.443.10">
    <property type="entry name" value="Intergrase catalytic core"/>
    <property type="match status" value="1"/>
</dbReference>
<dbReference type="Pfam" id="PF00589">
    <property type="entry name" value="Phage_integrase"/>
    <property type="match status" value="1"/>
</dbReference>
<evidence type="ECO:0000256" key="5">
    <source>
        <dbReference type="ARBA" id="ARBA00022618"/>
    </source>
</evidence>
<reference evidence="15" key="1">
    <citation type="journal article" date="2021" name="PeerJ">
        <title>Extensive microbial diversity within the chicken gut microbiome revealed by metagenomics and culture.</title>
        <authorList>
            <person name="Gilroy R."/>
            <person name="Ravi A."/>
            <person name="Getino M."/>
            <person name="Pursley I."/>
            <person name="Horton D.L."/>
            <person name="Alikhan N.F."/>
            <person name="Baker D."/>
            <person name="Gharbi K."/>
            <person name="Hall N."/>
            <person name="Watson M."/>
            <person name="Adriaenssens E.M."/>
            <person name="Foster-Nyarko E."/>
            <person name="Jarju S."/>
            <person name="Secka A."/>
            <person name="Antonio M."/>
            <person name="Oren A."/>
            <person name="Chaudhuri R.R."/>
            <person name="La Ragione R."/>
            <person name="Hildebrand F."/>
            <person name="Pallen M.J."/>
        </authorList>
    </citation>
    <scope>NUCLEOTIDE SEQUENCE</scope>
    <source>
        <strain evidence="15">3436</strain>
    </source>
</reference>
<keyword evidence="4" id="KW-0963">Cytoplasm</keyword>
<dbReference type="AlphaFoldDB" id="A0A9D2F0C4"/>
<keyword evidence="9" id="KW-0233">DNA recombination</keyword>
<dbReference type="InterPro" id="IPR050090">
    <property type="entry name" value="Tyrosine_recombinase_XerCD"/>
</dbReference>
<dbReference type="InterPro" id="IPR044068">
    <property type="entry name" value="CB"/>
</dbReference>
<keyword evidence="6" id="KW-0159">Chromosome partition</keyword>
<dbReference type="GO" id="GO:0015074">
    <property type="term" value="P:DNA integration"/>
    <property type="evidence" value="ECO:0007669"/>
    <property type="project" value="UniProtKB-KW"/>
</dbReference>
<feature type="region of interest" description="Disordered" evidence="12">
    <location>
        <begin position="321"/>
        <end position="356"/>
    </location>
</feature>
<dbReference type="GO" id="GO:0003677">
    <property type="term" value="F:DNA binding"/>
    <property type="evidence" value="ECO:0007669"/>
    <property type="project" value="UniProtKB-UniRule"/>
</dbReference>
<dbReference type="InterPro" id="IPR011010">
    <property type="entry name" value="DNA_brk_join_enz"/>
</dbReference>
<dbReference type="InterPro" id="IPR002104">
    <property type="entry name" value="Integrase_catalytic"/>
</dbReference>
<comment type="caution">
    <text evidence="15">The sequence shown here is derived from an EMBL/GenBank/DDBJ whole genome shotgun (WGS) entry which is preliminary data.</text>
</comment>
<dbReference type="Gene3D" id="1.10.150.130">
    <property type="match status" value="1"/>
</dbReference>
<keyword evidence="10" id="KW-0131">Cell cycle</keyword>
<evidence type="ECO:0000256" key="6">
    <source>
        <dbReference type="ARBA" id="ARBA00022829"/>
    </source>
</evidence>
<feature type="domain" description="Tyr recombinase" evidence="13">
    <location>
        <begin position="143"/>
        <end position="323"/>
    </location>
</feature>
<gene>
    <name evidence="15" type="ORF">H9810_00700</name>
</gene>
<dbReference type="GO" id="GO:0005737">
    <property type="term" value="C:cytoplasm"/>
    <property type="evidence" value="ECO:0007669"/>
    <property type="project" value="UniProtKB-SubCell"/>
</dbReference>
<proteinExistence type="inferred from homology"/>
<sequence length="356" mass="40455">MSSYIDAVNPGRHAPYLDIPDDVIEYLHYLDFVKLRSPRTVNGYYLDLRGFFRYMMIQWRRAQADVKPESIDLTHITTQDIAGITKRDIFSYLDYARSADNGPKARARKLSALKGFFGYMCTQVNRLSQNPTENVTLGTPKKSLPKYLTQNESLDLLNNIQSDFYERDFCIITMFLNCGMRLTELITINLGDFRDDTIRITGKGGKERLVYLNSSCKDALRHYIQARATLSNLVDKDALFVSKRTGKRLTARRVEQIVARCLQSAGLSGRGFSPHKLRHTAATLMYQGGVDMLALKEILGHENVSTTQIYTHINQQQLRDAVESSPLAKQRFVAPKESPRQKSDDEDVQPGPESAE</sequence>